<keyword evidence="11" id="KW-1185">Reference proteome</keyword>
<feature type="transmembrane region" description="Helical" evidence="7">
    <location>
        <begin position="12"/>
        <end position="34"/>
    </location>
</feature>
<dbReference type="RefSeq" id="WP_003391288.1">
    <property type="nucleotide sequence ID" value="NZ_APBN01000014.1"/>
</dbReference>
<dbReference type="InterPro" id="IPR003660">
    <property type="entry name" value="HAMP_dom"/>
</dbReference>
<evidence type="ECO:0000256" key="5">
    <source>
        <dbReference type="ARBA" id="ARBA00029447"/>
    </source>
</evidence>
<dbReference type="PANTHER" id="PTHR32089">
    <property type="entry name" value="METHYL-ACCEPTING CHEMOTAXIS PROTEIN MCPB"/>
    <property type="match status" value="1"/>
</dbReference>
<dbReference type="SMART" id="SM00304">
    <property type="entry name" value="HAMP"/>
    <property type="match status" value="1"/>
</dbReference>
<evidence type="ECO:0000313" key="10">
    <source>
        <dbReference type="EMBL" id="EMT50556.1"/>
    </source>
</evidence>
<evidence type="ECO:0000256" key="2">
    <source>
        <dbReference type="ARBA" id="ARBA00022475"/>
    </source>
</evidence>
<dbReference type="SUPFAM" id="SSF58104">
    <property type="entry name" value="Methyl-accepting chemotaxis protein (MCP) signaling domain"/>
    <property type="match status" value="1"/>
</dbReference>
<evidence type="ECO:0000259" key="9">
    <source>
        <dbReference type="PROSITE" id="PS50885"/>
    </source>
</evidence>
<gene>
    <name evidence="10" type="ORF">I532_21850</name>
</gene>
<dbReference type="Proteomes" id="UP000012081">
    <property type="component" value="Unassembled WGS sequence"/>
</dbReference>
<comment type="similarity">
    <text evidence="5">Belongs to the methyl-accepting chemotaxis (MCP) protein family.</text>
</comment>
<comment type="subcellular location">
    <subcellularLocation>
        <location evidence="1">Cell membrane</location>
    </subcellularLocation>
</comment>
<dbReference type="EMBL" id="APBN01000014">
    <property type="protein sequence ID" value="EMT50556.1"/>
    <property type="molecule type" value="Genomic_DNA"/>
</dbReference>
<dbReference type="PROSITE" id="PS50111">
    <property type="entry name" value="CHEMOTAXIS_TRANSDUC_2"/>
    <property type="match status" value="1"/>
</dbReference>
<dbReference type="GeneID" id="89498137"/>
<dbReference type="Gene3D" id="1.10.287.950">
    <property type="entry name" value="Methyl-accepting chemotaxis protein"/>
    <property type="match status" value="1"/>
</dbReference>
<evidence type="ECO:0000259" key="8">
    <source>
        <dbReference type="PROSITE" id="PS50111"/>
    </source>
</evidence>
<dbReference type="GO" id="GO:0007165">
    <property type="term" value="P:signal transduction"/>
    <property type="evidence" value="ECO:0007669"/>
    <property type="project" value="UniProtKB-KW"/>
</dbReference>
<evidence type="ECO:0000256" key="1">
    <source>
        <dbReference type="ARBA" id="ARBA00004236"/>
    </source>
</evidence>
<keyword evidence="7" id="KW-1133">Transmembrane helix</keyword>
<keyword evidence="7" id="KW-0812">Transmembrane</keyword>
<dbReference type="Pfam" id="PF00672">
    <property type="entry name" value="HAMP"/>
    <property type="match status" value="1"/>
</dbReference>
<dbReference type="GO" id="GO:0005886">
    <property type="term" value="C:plasma membrane"/>
    <property type="evidence" value="ECO:0007669"/>
    <property type="project" value="UniProtKB-SubCell"/>
</dbReference>
<feature type="domain" description="Methyl-accepting transducer" evidence="8">
    <location>
        <begin position="292"/>
        <end position="549"/>
    </location>
</feature>
<evidence type="ECO:0000313" key="11">
    <source>
        <dbReference type="Proteomes" id="UP000012081"/>
    </source>
</evidence>
<sequence length="578" mass="63074">MKTKKQTSIVTNIVIIIGVVMLLLAAVNALSLYLHNSNAVEKSISAFGMDLARNAAAQVDIGTYQRFLENPVEGEDYWSIRNQLDDIRKKMGAKYIYTIQVDEAENVKLMIDGLPKGEPNAAEIGDEASTLTYKELVPVLNGGTASQPIVHDAKYNEDYLSAFAPLVQSGKVVGILGVDIDASAVQGIISKVQWESLPATLSLNLIVSFLAAICLALFIRRRLRPLRQISEKAGEVSAGKLAEADFAYSRKDEIGLIMDSFSQMIAHLRELIGDVKTAAGQMDQMTDEMARSMQNVEEQALAIGTASSEIARGNEQTARSVEAISGLNGELTDKIQNVNQQVQDMQRLGRDVLRTGEESRLQLESFLSHSRETSAQLRQVNSGMERLVQKSADIGSVVTTIQEIAGQTNLLALNAAIESARAGEAGKGFAVVAQEVRKLAEKTSEATLVIQRNVQDVIGEVNRVTSELELTMSKYEEESEKIKGVSDGVSRLAAITDALQMALEQVVVITDEMSRFQQSIRQDVLSVTAVSEQTAASAEEVTATIQEVGEHIRQVAREAEEVAVHIRQLRQKTDIFVL</sequence>
<dbReference type="PROSITE" id="PS50885">
    <property type="entry name" value="HAMP"/>
    <property type="match status" value="1"/>
</dbReference>
<dbReference type="PATRIC" id="fig|1300222.3.peg.4589"/>
<comment type="caution">
    <text evidence="10">The sequence shown here is derived from an EMBL/GenBank/DDBJ whole genome shotgun (WGS) entry which is preliminary data.</text>
</comment>
<dbReference type="SMART" id="SM00283">
    <property type="entry name" value="MA"/>
    <property type="match status" value="1"/>
</dbReference>
<dbReference type="PANTHER" id="PTHR32089:SF112">
    <property type="entry name" value="LYSOZYME-LIKE PROTEIN-RELATED"/>
    <property type="match status" value="1"/>
</dbReference>
<dbReference type="OrthoDB" id="369835at2"/>
<dbReference type="GO" id="GO:0006935">
    <property type="term" value="P:chemotaxis"/>
    <property type="evidence" value="ECO:0007669"/>
    <property type="project" value="InterPro"/>
</dbReference>
<keyword evidence="2" id="KW-1003">Cell membrane</keyword>
<evidence type="ECO:0000256" key="3">
    <source>
        <dbReference type="ARBA" id="ARBA00023136"/>
    </source>
</evidence>
<proteinExistence type="inferred from homology"/>
<dbReference type="Pfam" id="PF00015">
    <property type="entry name" value="MCPsignal"/>
    <property type="match status" value="1"/>
</dbReference>
<feature type="domain" description="HAMP" evidence="9">
    <location>
        <begin position="220"/>
        <end position="273"/>
    </location>
</feature>
<dbReference type="CDD" id="cd06225">
    <property type="entry name" value="HAMP"/>
    <property type="match status" value="1"/>
</dbReference>
<keyword evidence="3 7" id="KW-0472">Membrane</keyword>
<accession>M8DUA4</accession>
<dbReference type="GO" id="GO:0004888">
    <property type="term" value="F:transmembrane signaling receptor activity"/>
    <property type="evidence" value="ECO:0007669"/>
    <property type="project" value="InterPro"/>
</dbReference>
<dbReference type="InterPro" id="IPR004090">
    <property type="entry name" value="Chemotax_Me-accpt_rcpt"/>
</dbReference>
<dbReference type="InterPro" id="IPR004089">
    <property type="entry name" value="MCPsignal_dom"/>
</dbReference>
<evidence type="ECO:0000256" key="4">
    <source>
        <dbReference type="ARBA" id="ARBA00023224"/>
    </source>
</evidence>
<keyword evidence="4 6" id="KW-0807">Transducer</keyword>
<dbReference type="Gene3D" id="6.10.340.10">
    <property type="match status" value="1"/>
</dbReference>
<organism evidence="10 11">
    <name type="scientific">Brevibacillus borstelensis AK1</name>
    <dbReference type="NCBI Taxonomy" id="1300222"/>
    <lineage>
        <taxon>Bacteria</taxon>
        <taxon>Bacillati</taxon>
        <taxon>Bacillota</taxon>
        <taxon>Bacilli</taxon>
        <taxon>Bacillales</taxon>
        <taxon>Paenibacillaceae</taxon>
        <taxon>Brevibacillus</taxon>
    </lineage>
</organism>
<dbReference type="PRINTS" id="PR00260">
    <property type="entry name" value="CHEMTRNSDUCR"/>
</dbReference>
<reference evidence="10 11" key="1">
    <citation type="submission" date="2013-03" db="EMBL/GenBank/DDBJ databases">
        <title>Assembly of a new bacterial strain Brevibacillus borstelensis AK1.</title>
        <authorList>
            <person name="Rajan I."/>
            <person name="PoliReddy D."/>
            <person name="Sugumar T."/>
            <person name="Rathinam K."/>
            <person name="Alqarawi S."/>
            <person name="Khalil A.B."/>
            <person name="Sivakumar N."/>
        </authorList>
    </citation>
    <scope>NUCLEOTIDE SEQUENCE [LARGE SCALE GENOMIC DNA]</scope>
    <source>
        <strain evidence="10 11">AK1</strain>
    </source>
</reference>
<evidence type="ECO:0000256" key="7">
    <source>
        <dbReference type="SAM" id="Phobius"/>
    </source>
</evidence>
<dbReference type="STRING" id="1300222.I532_21850"/>
<name>M8DUA4_9BACL</name>
<dbReference type="AlphaFoldDB" id="M8DUA4"/>
<evidence type="ECO:0000256" key="6">
    <source>
        <dbReference type="PROSITE-ProRule" id="PRU00284"/>
    </source>
</evidence>
<feature type="transmembrane region" description="Helical" evidence="7">
    <location>
        <begin position="201"/>
        <end position="219"/>
    </location>
</feature>
<protein>
    <submittedName>
        <fullName evidence="10">Methyl-accepting chemotaxis protein</fullName>
    </submittedName>
</protein>